<organism evidence="1 2">
    <name type="scientific">Marinactinospora rubrisoli</name>
    <dbReference type="NCBI Taxonomy" id="2715399"/>
    <lineage>
        <taxon>Bacteria</taxon>
        <taxon>Bacillati</taxon>
        <taxon>Actinomycetota</taxon>
        <taxon>Actinomycetes</taxon>
        <taxon>Streptosporangiales</taxon>
        <taxon>Nocardiopsidaceae</taxon>
        <taxon>Marinactinospora</taxon>
    </lineage>
</organism>
<reference evidence="2" key="1">
    <citation type="journal article" date="2019" name="Int. J. Syst. Evol. Microbiol.">
        <title>The Global Catalogue of Microorganisms (GCM) 10K type strain sequencing project: providing services to taxonomists for standard genome sequencing and annotation.</title>
        <authorList>
            <consortium name="The Broad Institute Genomics Platform"/>
            <consortium name="The Broad Institute Genome Sequencing Center for Infectious Disease"/>
            <person name="Wu L."/>
            <person name="Ma J."/>
        </authorList>
    </citation>
    <scope>NUCLEOTIDE SEQUENCE [LARGE SCALE GENOMIC DNA]</scope>
    <source>
        <strain evidence="2">CGMCC 4.7382</strain>
    </source>
</reference>
<accession>A0ABW2KL22</accession>
<keyword evidence="2" id="KW-1185">Reference proteome</keyword>
<dbReference type="Proteomes" id="UP001596540">
    <property type="component" value="Unassembled WGS sequence"/>
</dbReference>
<name>A0ABW2KL22_9ACTN</name>
<evidence type="ECO:0008006" key="3">
    <source>
        <dbReference type="Google" id="ProtNLM"/>
    </source>
</evidence>
<evidence type="ECO:0000313" key="1">
    <source>
        <dbReference type="EMBL" id="MFC7329951.1"/>
    </source>
</evidence>
<sequence length="189" mass="22003">MVYLACSWPDLCRRPPHDFLAEPYRGLAEDWTASWVRTLVRLHGRRHRSLAVMDAWSALYPHQRLRTPGLLRTEDPFLDPEFVEQAKRLPLHRRYDSRQPHPYWRCKSQVVRLMPCSALPYLPTTRQIFGRAIVSRVNLPELNAPHLLTAGILSDQALSEDLDPMVATRILEVELWLAEALRLGHRLDD</sequence>
<proteinExistence type="predicted"/>
<comment type="caution">
    <text evidence="1">The sequence shown here is derived from an EMBL/GenBank/DDBJ whole genome shotgun (WGS) entry which is preliminary data.</text>
</comment>
<protein>
    <recommendedName>
        <fullName evidence="3">Asparagine synthetase domain-containing protein</fullName>
    </recommendedName>
</protein>
<evidence type="ECO:0000313" key="2">
    <source>
        <dbReference type="Proteomes" id="UP001596540"/>
    </source>
</evidence>
<dbReference type="RefSeq" id="WP_379872594.1">
    <property type="nucleotide sequence ID" value="NZ_JBHTBH010000009.1"/>
</dbReference>
<dbReference type="EMBL" id="JBHTBH010000009">
    <property type="protein sequence ID" value="MFC7329951.1"/>
    <property type="molecule type" value="Genomic_DNA"/>
</dbReference>
<gene>
    <name evidence="1" type="ORF">ACFQRF_19645</name>
</gene>